<gene>
    <name evidence="1" type="ORF">RRG08_040112</name>
</gene>
<comment type="caution">
    <text evidence="1">The sequence shown here is derived from an EMBL/GenBank/DDBJ whole genome shotgun (WGS) entry which is preliminary data.</text>
</comment>
<dbReference type="EMBL" id="JAWDGP010007412">
    <property type="protein sequence ID" value="KAK3719810.1"/>
    <property type="molecule type" value="Genomic_DNA"/>
</dbReference>
<accession>A0AAE1CNE8</accession>
<name>A0AAE1CNE8_9GAST</name>
<sequence>MRIILMFMIPNTITTKSVIMPLEKDGCPKTNAWQNSVGFTVLRRLWTALIGSCICLQHSCTSMKLIKWDIKIYVCLVFWAVGDLRIPTRSKRLKTVSL</sequence>
<dbReference type="AlphaFoldDB" id="A0AAE1CNE8"/>
<protein>
    <submittedName>
        <fullName evidence="1">Uncharacterized protein</fullName>
    </submittedName>
</protein>
<keyword evidence="2" id="KW-1185">Reference proteome</keyword>
<evidence type="ECO:0000313" key="2">
    <source>
        <dbReference type="Proteomes" id="UP001283361"/>
    </source>
</evidence>
<proteinExistence type="predicted"/>
<evidence type="ECO:0000313" key="1">
    <source>
        <dbReference type="EMBL" id="KAK3719810.1"/>
    </source>
</evidence>
<reference evidence="1" key="1">
    <citation type="journal article" date="2023" name="G3 (Bethesda)">
        <title>A reference genome for the long-term kleptoplast-retaining sea slug Elysia crispata morphotype clarki.</title>
        <authorList>
            <person name="Eastman K.E."/>
            <person name="Pendleton A.L."/>
            <person name="Shaikh M.A."/>
            <person name="Suttiyut T."/>
            <person name="Ogas R."/>
            <person name="Tomko P."/>
            <person name="Gavelis G."/>
            <person name="Widhalm J.R."/>
            <person name="Wisecaver J.H."/>
        </authorList>
    </citation>
    <scope>NUCLEOTIDE SEQUENCE</scope>
    <source>
        <strain evidence="1">ECLA1</strain>
    </source>
</reference>
<organism evidence="1 2">
    <name type="scientific">Elysia crispata</name>
    <name type="common">lettuce slug</name>
    <dbReference type="NCBI Taxonomy" id="231223"/>
    <lineage>
        <taxon>Eukaryota</taxon>
        <taxon>Metazoa</taxon>
        <taxon>Spiralia</taxon>
        <taxon>Lophotrochozoa</taxon>
        <taxon>Mollusca</taxon>
        <taxon>Gastropoda</taxon>
        <taxon>Heterobranchia</taxon>
        <taxon>Euthyneura</taxon>
        <taxon>Panpulmonata</taxon>
        <taxon>Sacoglossa</taxon>
        <taxon>Placobranchoidea</taxon>
        <taxon>Plakobranchidae</taxon>
        <taxon>Elysia</taxon>
    </lineage>
</organism>
<dbReference type="Proteomes" id="UP001283361">
    <property type="component" value="Unassembled WGS sequence"/>
</dbReference>